<evidence type="ECO:0000256" key="2">
    <source>
        <dbReference type="ARBA" id="ARBA00022679"/>
    </source>
</evidence>
<keyword evidence="3" id="KW-0133">Cell shape</keyword>
<proteinExistence type="inferred from homology"/>
<organism evidence="7 8">
    <name type="scientific">Treponema pallidum subsp. pallidum (strain SS14)</name>
    <dbReference type="NCBI Taxonomy" id="455434"/>
    <lineage>
        <taxon>Bacteria</taxon>
        <taxon>Pseudomonadati</taxon>
        <taxon>Spirochaetota</taxon>
        <taxon>Spirochaetia</taxon>
        <taxon>Spirochaetales</taxon>
        <taxon>Treponemataceae</taxon>
        <taxon>Treponema</taxon>
    </lineage>
</organism>
<protein>
    <submittedName>
        <fullName evidence="7">Possible protein FemA</fullName>
    </submittedName>
</protein>
<dbReference type="GO" id="GO:0016755">
    <property type="term" value="F:aminoacyltransferase activity"/>
    <property type="evidence" value="ECO:0007669"/>
    <property type="project" value="InterPro"/>
</dbReference>
<comment type="similarity">
    <text evidence="1">Belongs to the FemABX family.</text>
</comment>
<dbReference type="GO" id="GO:0009252">
    <property type="term" value="P:peptidoglycan biosynthetic process"/>
    <property type="evidence" value="ECO:0007669"/>
    <property type="project" value="UniProtKB-KW"/>
</dbReference>
<evidence type="ECO:0000256" key="1">
    <source>
        <dbReference type="ARBA" id="ARBA00009943"/>
    </source>
</evidence>
<keyword evidence="5" id="KW-0012">Acyltransferase</keyword>
<dbReference type="Proteomes" id="UP000001202">
    <property type="component" value="Chromosome"/>
</dbReference>
<evidence type="ECO:0000256" key="6">
    <source>
        <dbReference type="ARBA" id="ARBA00023316"/>
    </source>
</evidence>
<dbReference type="PANTHER" id="PTHR36174:SF1">
    <property type="entry name" value="LIPID II:GLYCINE GLYCYLTRANSFERASE"/>
    <property type="match status" value="1"/>
</dbReference>
<dbReference type="Gene3D" id="3.40.630.30">
    <property type="match status" value="2"/>
</dbReference>
<dbReference type="PROSITE" id="PS51191">
    <property type="entry name" value="FEMABX"/>
    <property type="match status" value="1"/>
</dbReference>
<evidence type="ECO:0000256" key="4">
    <source>
        <dbReference type="ARBA" id="ARBA00022984"/>
    </source>
</evidence>
<evidence type="ECO:0000256" key="3">
    <source>
        <dbReference type="ARBA" id="ARBA00022960"/>
    </source>
</evidence>
<reference evidence="7 8" key="1">
    <citation type="journal article" date="2008" name="BMC Microbiol.">
        <title>Complete genome sequence of Treponema pallidum ssp. pallidum strain SS14 determined with oligonucleotide arrays.</title>
        <authorList>
            <person name="Matejkova P."/>
            <person name="Strouhal M."/>
            <person name="Smajs D."/>
            <person name="Norris S.J."/>
            <person name="Palzkill T."/>
            <person name="Petrosino J.F."/>
            <person name="Sodergren E."/>
            <person name="Norton J.E."/>
            <person name="Singh J."/>
            <person name="Richmond T.A."/>
            <person name="Molla M.N."/>
            <person name="Albert T.J."/>
            <person name="Weinstock G.M."/>
        </authorList>
    </citation>
    <scope>NUCLEOTIDE SEQUENCE [LARGE SCALE GENOMIC DNA]</scope>
    <source>
        <strain evidence="7 8">SS14</strain>
    </source>
</reference>
<dbReference type="SUPFAM" id="SSF55729">
    <property type="entry name" value="Acyl-CoA N-acyltransferases (Nat)"/>
    <property type="match status" value="2"/>
</dbReference>
<dbReference type="PATRIC" id="fig|455434.6.peg.794"/>
<dbReference type="AlphaFoldDB" id="A0A0H3BJS8"/>
<evidence type="ECO:0000256" key="5">
    <source>
        <dbReference type="ARBA" id="ARBA00023315"/>
    </source>
</evidence>
<dbReference type="PANTHER" id="PTHR36174">
    <property type="entry name" value="LIPID II:GLYCINE GLYCYLTRANSFERASE"/>
    <property type="match status" value="1"/>
</dbReference>
<dbReference type="InterPro" id="IPR050644">
    <property type="entry name" value="PG_Glycine_Bridge_Synth"/>
</dbReference>
<dbReference type="GO" id="GO:0008360">
    <property type="term" value="P:regulation of cell shape"/>
    <property type="evidence" value="ECO:0007669"/>
    <property type="project" value="UniProtKB-KW"/>
</dbReference>
<sequence>MPPACVGVRDGCIARGRERIPLHTERTGSARQVMELFGRYLDPVHGEQYNGCPMFVVTVQKWTQETWTAETFLQSPAWAHFKRAYGWQTYVFSVHVRPDANTGGEKHFPLLILCKNIKPFGVFAYAPGAPPYLQDDQIPSRQMARARASLLRELTSALLPFFVRKPFLVRFDPPWGWAAAVCSLPSLASSSTHCAVGTEMELFTRELHACGLRRAACNVQPQDTLLLDMRPAREDIFAAFKPKWRYNVRRAQKHGVRVARFDTLAQEGSPGSLRAAVDVFYALYQKTAARDRIAIHTRQYYRDFCTAFAAQGMLVLCLAYAPRAALRVRIAGKDTPKNIETPHPPASEDRELGCADEQAIAALVLLCFDTCATYVYGASDYSARHLMAPYALQWYAIQEARARGCLWYDFYGIPPTDDVRHPMHGLYRFKTGFGGFVFHRVGSVDMPVRQLHAAAYACAERVRMGWFKRVRRMVCACLQSLGRQRTQNYSAHTAGAGA</sequence>
<keyword evidence="2" id="KW-0808">Transferase</keyword>
<evidence type="ECO:0000313" key="8">
    <source>
        <dbReference type="Proteomes" id="UP000001202"/>
    </source>
</evidence>
<keyword evidence="6" id="KW-0961">Cell wall biogenesis/degradation</keyword>
<keyword evidence="4" id="KW-0573">Peptidoglycan synthesis</keyword>
<gene>
    <name evidence="7" type="ordered locus">TPASS_0806</name>
</gene>
<dbReference type="GO" id="GO:0071555">
    <property type="term" value="P:cell wall organization"/>
    <property type="evidence" value="ECO:0007669"/>
    <property type="project" value="UniProtKB-KW"/>
</dbReference>
<evidence type="ECO:0000313" key="7">
    <source>
        <dbReference type="EMBL" id="ACD71224.1"/>
    </source>
</evidence>
<dbReference type="InterPro" id="IPR003447">
    <property type="entry name" value="FEMABX"/>
</dbReference>
<dbReference type="EMBL" id="CP000805">
    <property type="protein sequence ID" value="ACD71224.1"/>
    <property type="molecule type" value="Genomic_DNA"/>
</dbReference>
<accession>A0A0H3BJS8</accession>
<name>A0A0H3BJS8_TREPS</name>
<dbReference type="InterPro" id="IPR016181">
    <property type="entry name" value="Acyl_CoA_acyltransferase"/>
</dbReference>
<dbReference type="KEGG" id="tpp:TPASS_0806"/>
<dbReference type="Pfam" id="PF02388">
    <property type="entry name" value="FemAB"/>
    <property type="match status" value="1"/>
</dbReference>